<accession>A0A834FGA6</accession>
<protein>
    <submittedName>
        <fullName evidence="2">Uncharacterized protein</fullName>
    </submittedName>
</protein>
<organism evidence="2 3">
    <name type="scientific">Oryzias melastigma</name>
    <name type="common">Marine medaka</name>
    <dbReference type="NCBI Taxonomy" id="30732"/>
    <lineage>
        <taxon>Eukaryota</taxon>
        <taxon>Metazoa</taxon>
        <taxon>Chordata</taxon>
        <taxon>Craniata</taxon>
        <taxon>Vertebrata</taxon>
        <taxon>Euteleostomi</taxon>
        <taxon>Actinopterygii</taxon>
        <taxon>Neopterygii</taxon>
        <taxon>Teleostei</taxon>
        <taxon>Neoteleostei</taxon>
        <taxon>Acanthomorphata</taxon>
        <taxon>Ovalentaria</taxon>
        <taxon>Atherinomorphae</taxon>
        <taxon>Beloniformes</taxon>
        <taxon>Adrianichthyidae</taxon>
        <taxon>Oryziinae</taxon>
        <taxon>Oryzias</taxon>
    </lineage>
</organism>
<dbReference type="EMBL" id="WKFB01000207">
    <property type="protein sequence ID" value="KAF6731777.1"/>
    <property type="molecule type" value="Genomic_DNA"/>
</dbReference>
<feature type="region of interest" description="Disordered" evidence="1">
    <location>
        <begin position="87"/>
        <end position="106"/>
    </location>
</feature>
<reference evidence="2" key="1">
    <citation type="journal article" name="BMC Genomics">
        <title>Long-read sequencing and de novo genome assembly of marine medaka (Oryzias melastigma).</title>
        <authorList>
            <person name="Liang P."/>
            <person name="Saqib H.S.A."/>
            <person name="Ni X."/>
            <person name="Shen Y."/>
        </authorList>
    </citation>
    <scope>NUCLEOTIDE SEQUENCE</scope>
    <source>
        <strain evidence="2">Bigg-433</strain>
    </source>
</reference>
<gene>
    <name evidence="2" type="ORF">FQA47_020724</name>
</gene>
<dbReference type="AlphaFoldDB" id="A0A834FGA6"/>
<evidence type="ECO:0000256" key="1">
    <source>
        <dbReference type="SAM" id="MobiDB-lite"/>
    </source>
</evidence>
<evidence type="ECO:0000313" key="3">
    <source>
        <dbReference type="Proteomes" id="UP000646548"/>
    </source>
</evidence>
<dbReference type="Proteomes" id="UP000646548">
    <property type="component" value="Unassembled WGS sequence"/>
</dbReference>
<evidence type="ECO:0000313" key="2">
    <source>
        <dbReference type="EMBL" id="KAF6731777.1"/>
    </source>
</evidence>
<comment type="caution">
    <text evidence="2">The sequence shown here is derived from an EMBL/GenBank/DDBJ whole genome shotgun (WGS) entry which is preliminary data.</text>
</comment>
<sequence>MMKLGGVTSQIFIPFPTPCTPTAMTTPAQSSLWPAARSVQAFTETTQACGASLLLSSLQSVTEFSFGSLHPTASLIFITVYKPPPPAQESVSPHMDSGTRPFLLSV</sequence>
<proteinExistence type="predicted"/>
<name>A0A834FGA6_ORYME</name>